<dbReference type="EMBL" id="VLKQ01000002">
    <property type="protein sequence ID" value="TWI14615.1"/>
    <property type="molecule type" value="Genomic_DNA"/>
</dbReference>
<dbReference type="Gene3D" id="3.90.930.1">
    <property type="match status" value="1"/>
</dbReference>
<evidence type="ECO:0000313" key="2">
    <source>
        <dbReference type="EMBL" id="TWI14615.1"/>
    </source>
</evidence>
<keyword evidence="3" id="KW-1185">Reference proteome</keyword>
<reference evidence="2 3" key="1">
    <citation type="journal article" date="2015" name="Stand. Genomic Sci.">
        <title>Genomic Encyclopedia of Bacterial and Archaeal Type Strains, Phase III: the genomes of soil and plant-associated and newly described type strains.</title>
        <authorList>
            <person name="Whitman W.B."/>
            <person name="Woyke T."/>
            <person name="Klenk H.P."/>
            <person name="Zhou Y."/>
            <person name="Lilburn T.G."/>
            <person name="Beck B.J."/>
            <person name="De Vos P."/>
            <person name="Vandamme P."/>
            <person name="Eisen J.A."/>
            <person name="Garrity G."/>
            <person name="Hugenholtz P."/>
            <person name="Kyrpides N.C."/>
        </authorList>
    </citation>
    <scope>NUCLEOTIDE SEQUENCE [LARGE SCALE GENOMIC DNA]</scope>
    <source>
        <strain evidence="2 3">CGMCC 1.7270</strain>
    </source>
</reference>
<feature type="signal peptide" evidence="1">
    <location>
        <begin position="1"/>
        <end position="17"/>
    </location>
</feature>
<dbReference type="STRING" id="1341154.FCR2A7T_16640"/>
<dbReference type="AlphaFoldDB" id="V6S538"/>
<evidence type="ECO:0000256" key="1">
    <source>
        <dbReference type="SAM" id="SignalP"/>
    </source>
</evidence>
<name>V6S538_9FLAO</name>
<evidence type="ECO:0000313" key="3">
    <source>
        <dbReference type="Proteomes" id="UP000319848"/>
    </source>
</evidence>
<dbReference type="OrthoDB" id="1318180at2"/>
<proteinExistence type="predicted"/>
<comment type="caution">
    <text evidence="2">The sequence shown here is derived from an EMBL/GenBank/DDBJ whole genome shotgun (WGS) entry which is preliminary data.</text>
</comment>
<organism evidence="2 3">
    <name type="scientific">Flavobacterium cauense R2A-7</name>
    <dbReference type="NCBI Taxonomy" id="1341154"/>
    <lineage>
        <taxon>Bacteria</taxon>
        <taxon>Pseudomonadati</taxon>
        <taxon>Bacteroidota</taxon>
        <taxon>Flavobacteriia</taxon>
        <taxon>Flavobacteriales</taxon>
        <taxon>Flavobacteriaceae</taxon>
        <taxon>Flavobacterium</taxon>
    </lineage>
</organism>
<keyword evidence="1" id="KW-0732">Signal</keyword>
<protein>
    <submittedName>
        <fullName evidence="2">YD repeat-containing protein</fullName>
    </submittedName>
</protein>
<sequence length="452" mass="51695">MKKILILALLTTFFANAQIVKYKAADFKLSSDVTKYEEQEFYYDAAQKKYQLSSKRTTFLKGGLVTKIESEMNYFMYVKSTMDFVYKNGLIDKMTITSSGTVTEEKYAYQNGKIVSKTVTGDTPSKTEYAYDAKGNLSKETVYEDGVLVKKIAYSNYTTPTSYFKKITNCYNETVQSTYEQTFKNNCLIIDKVDGEYYKGQSTYEYDKYGNELSITSDGKTTKNSYGYDAKGNVIQSMKIQQGFDGMADTNYFTFAKMTYANGKSTGNIDFDASFVKKYEPSSASYDVNFAFNTVSGEELTKALDGLKASLQSNYKIRKNQDNTFTIQDANGEEITNDVDAVKSKNDILVYDILFKKNLMLKKFYTADIKTGEWYNMEEMTTPSGYFWIFSETPEFFVVKNGVVVDMSLYKLVKTQKEDDFIVQEAGIDKYIIRNLNSKGFETFYPLEFLNN</sequence>
<accession>V6S538</accession>
<feature type="chain" id="PRO_5030178800" evidence="1">
    <location>
        <begin position="18"/>
        <end position="452"/>
    </location>
</feature>
<dbReference type="Proteomes" id="UP000319848">
    <property type="component" value="Unassembled WGS sequence"/>
</dbReference>
<gene>
    <name evidence="2" type="ORF">IP98_00578</name>
</gene>
<dbReference type="RefSeq" id="WP_023570792.1">
    <property type="nucleotide sequence ID" value="NZ_AVBI01000016.1"/>
</dbReference>